<protein>
    <submittedName>
        <fullName evidence="2">Uncharacterized protein</fullName>
    </submittedName>
</protein>
<dbReference type="RefSeq" id="WP_179912482.1">
    <property type="nucleotide sequence ID" value="NZ_JACBYE010000006.1"/>
</dbReference>
<reference evidence="2 3" key="1">
    <citation type="submission" date="2020-07" db="EMBL/GenBank/DDBJ databases">
        <title>MOT database genomes.</title>
        <authorList>
            <person name="Joseph S."/>
            <person name="Aduse-Opoku J."/>
            <person name="Hashim A."/>
            <person name="Wade W."/>
            <person name="Curtis M."/>
        </authorList>
    </citation>
    <scope>NUCLEOTIDE SEQUENCE [LARGE SCALE GENOMIC DNA]</scope>
    <source>
        <strain evidence="2 3">DSM 100099</strain>
    </source>
</reference>
<dbReference type="AlphaFoldDB" id="A0A853EQ60"/>
<accession>A0A853EQ60</accession>
<comment type="caution">
    <text evidence="2">The sequence shown here is derived from an EMBL/GenBank/DDBJ whole genome shotgun (WGS) entry which is preliminary data.</text>
</comment>
<dbReference type="EMBL" id="JACBYE010000006">
    <property type="protein sequence ID" value="NYS92666.1"/>
    <property type="molecule type" value="Genomic_DNA"/>
</dbReference>
<evidence type="ECO:0000313" key="2">
    <source>
        <dbReference type="EMBL" id="NYS92666.1"/>
    </source>
</evidence>
<dbReference type="PROSITE" id="PS51257">
    <property type="entry name" value="PROKAR_LIPOPROTEIN"/>
    <property type="match status" value="1"/>
</dbReference>
<keyword evidence="3" id="KW-1185">Reference proteome</keyword>
<evidence type="ECO:0000256" key="1">
    <source>
        <dbReference type="SAM" id="SignalP"/>
    </source>
</evidence>
<name>A0A853EQ60_9MICO</name>
<gene>
    <name evidence="2" type="ORF">HZZ10_03855</name>
</gene>
<sequence length="141" mass="15315">MTTRRYTKNLFATSTAAVLALGLVAGCSSDGSLEDYCKEGEALSSGDFAQDIDPNDPDAMKAAFDDIVTKVKDIDAPDEIKDDWNVLVESVEKLNDGMKDLDLTNADDQAKFMELTTELNSDEVTAASDRVTTFNDENCEA</sequence>
<keyword evidence="1" id="KW-0732">Signal</keyword>
<feature type="chain" id="PRO_5038863998" evidence="1">
    <location>
        <begin position="26"/>
        <end position="141"/>
    </location>
</feature>
<dbReference type="Proteomes" id="UP000561011">
    <property type="component" value="Unassembled WGS sequence"/>
</dbReference>
<proteinExistence type="predicted"/>
<feature type="signal peptide" evidence="1">
    <location>
        <begin position="1"/>
        <end position="25"/>
    </location>
</feature>
<evidence type="ECO:0000313" key="3">
    <source>
        <dbReference type="Proteomes" id="UP000561011"/>
    </source>
</evidence>
<organism evidence="2 3">
    <name type="scientific">Sanguibacter inulinus</name>
    <dbReference type="NCBI Taxonomy" id="60922"/>
    <lineage>
        <taxon>Bacteria</taxon>
        <taxon>Bacillati</taxon>
        <taxon>Actinomycetota</taxon>
        <taxon>Actinomycetes</taxon>
        <taxon>Micrococcales</taxon>
        <taxon>Sanguibacteraceae</taxon>
        <taxon>Sanguibacter</taxon>
    </lineage>
</organism>